<comment type="caution">
    <text evidence="1">The sequence shown here is derived from an EMBL/GenBank/DDBJ whole genome shotgun (WGS) entry which is preliminary data.</text>
</comment>
<proteinExistence type="predicted"/>
<reference evidence="1" key="1">
    <citation type="submission" date="2021-02" db="EMBL/GenBank/DDBJ databases">
        <authorList>
            <person name="Dougan E. K."/>
            <person name="Rhodes N."/>
            <person name="Thang M."/>
            <person name="Chan C."/>
        </authorList>
    </citation>
    <scope>NUCLEOTIDE SEQUENCE</scope>
</reference>
<gene>
    <name evidence="1" type="ORF">SNEC2469_LOCUS28581</name>
</gene>
<accession>A0A813ASH4</accession>
<organism evidence="1 2">
    <name type="scientific">Symbiodinium necroappetens</name>
    <dbReference type="NCBI Taxonomy" id="1628268"/>
    <lineage>
        <taxon>Eukaryota</taxon>
        <taxon>Sar</taxon>
        <taxon>Alveolata</taxon>
        <taxon>Dinophyceae</taxon>
        <taxon>Suessiales</taxon>
        <taxon>Symbiodiniaceae</taxon>
        <taxon>Symbiodinium</taxon>
    </lineage>
</organism>
<name>A0A813ASH4_9DINO</name>
<evidence type="ECO:0000313" key="2">
    <source>
        <dbReference type="Proteomes" id="UP000601435"/>
    </source>
</evidence>
<dbReference type="AlphaFoldDB" id="A0A813ASH4"/>
<dbReference type="EMBL" id="CAJNJA010062398">
    <property type="protein sequence ID" value="CAE7876409.1"/>
    <property type="molecule type" value="Genomic_DNA"/>
</dbReference>
<dbReference type="Proteomes" id="UP000601435">
    <property type="component" value="Unassembled WGS sequence"/>
</dbReference>
<evidence type="ECO:0000313" key="1">
    <source>
        <dbReference type="EMBL" id="CAE7876409.1"/>
    </source>
</evidence>
<keyword evidence="2" id="KW-1185">Reference proteome</keyword>
<protein>
    <submittedName>
        <fullName evidence="1">Uncharacterized protein</fullName>
    </submittedName>
</protein>
<sequence length="68" mass="7955">MGHRRLRHSLLHERRVGTGWCYHGTANHSRRASMEHEALHGHAVRWYRFLRLPPPPPGLCMALQTHDV</sequence>